<protein>
    <submittedName>
        <fullName evidence="1">Phage replication-related protein YjqB (UPF0714/DUF867 family)</fullName>
    </submittedName>
</protein>
<dbReference type="InterPro" id="IPR008585">
    <property type="entry name" value="Gamma_PGA_hydro"/>
</dbReference>
<proteinExistence type="predicted"/>
<sequence>MRTEQVEIEGVRLLATLTVGGELGLLALHGSNEGGTAELAGSVAGRCDATSLVFTQPGVRQPVHIPSPRMAVEHCALLRDFLAHVELVVSLHGHMRPAAPRSIFLGGGNRPAARLLADGFGALRPEFEAVTDLDEIPVALRGQHARNPVNLARRGGVQVELPLAARTRRRGWVPGVPDAPPPSVADALAKGVELLATLPGSGPKSGPTPGR</sequence>
<dbReference type="Pfam" id="PF05908">
    <property type="entry name" value="Gamma_PGA_hydro"/>
    <property type="match status" value="1"/>
</dbReference>
<gene>
    <name evidence="1" type="ORF">M2283_000055</name>
</gene>
<comment type="caution">
    <text evidence="1">The sequence shown here is derived from an EMBL/GenBank/DDBJ whole genome shotgun (WGS) entry which is preliminary data.</text>
</comment>
<accession>A0ABT6L8X5</accession>
<keyword evidence="2" id="KW-1185">Reference proteome</keyword>
<name>A0ABT6L8X5_9ACTN</name>
<dbReference type="Gene3D" id="3.40.630.100">
    <property type="entry name" value="Poly-gamma-glutamate hydrolase, zinc-binding motif"/>
    <property type="match status" value="1"/>
</dbReference>
<reference evidence="1 2" key="1">
    <citation type="submission" date="2023-04" db="EMBL/GenBank/DDBJ databases">
        <title>Forest soil microbial communities from Buena Vista Peninsula, Colon Province, Panama.</title>
        <authorList>
            <person name="Bouskill N."/>
        </authorList>
    </citation>
    <scope>NUCLEOTIDE SEQUENCE [LARGE SCALE GENOMIC DNA]</scope>
    <source>
        <strain evidence="1 2">GGS1</strain>
    </source>
</reference>
<dbReference type="InterPro" id="IPR038128">
    <property type="entry name" value="Gamma_PGA_hydro_sf"/>
</dbReference>
<dbReference type="Proteomes" id="UP001160499">
    <property type="component" value="Unassembled WGS sequence"/>
</dbReference>
<evidence type="ECO:0000313" key="2">
    <source>
        <dbReference type="Proteomes" id="UP001160499"/>
    </source>
</evidence>
<dbReference type="EMBL" id="JARXVH010000001">
    <property type="protein sequence ID" value="MDH6212776.1"/>
    <property type="molecule type" value="Genomic_DNA"/>
</dbReference>
<organism evidence="1 2">
    <name type="scientific">Streptomyces pseudovenezuelae</name>
    <dbReference type="NCBI Taxonomy" id="67350"/>
    <lineage>
        <taxon>Bacteria</taxon>
        <taxon>Bacillati</taxon>
        <taxon>Actinomycetota</taxon>
        <taxon>Actinomycetes</taxon>
        <taxon>Kitasatosporales</taxon>
        <taxon>Streptomycetaceae</taxon>
        <taxon>Streptomyces</taxon>
        <taxon>Streptomyces aurantiacus group</taxon>
    </lineage>
</organism>
<evidence type="ECO:0000313" key="1">
    <source>
        <dbReference type="EMBL" id="MDH6212776.1"/>
    </source>
</evidence>
<dbReference type="RefSeq" id="WP_280873839.1">
    <property type="nucleotide sequence ID" value="NZ_JARXVH010000001.1"/>
</dbReference>